<evidence type="ECO:0000256" key="1">
    <source>
        <dbReference type="ARBA" id="ARBA00022723"/>
    </source>
</evidence>
<dbReference type="GO" id="GO:0046872">
    <property type="term" value="F:metal ion binding"/>
    <property type="evidence" value="ECO:0007669"/>
    <property type="project" value="UniProtKB-KW"/>
</dbReference>
<evidence type="ECO:0000313" key="4">
    <source>
        <dbReference type="EMBL" id="QHT12157.1"/>
    </source>
</evidence>
<dbReference type="InterPro" id="IPR001303">
    <property type="entry name" value="Aldolase_II/adducin_N"/>
</dbReference>
<dbReference type="EMBL" id="MN739541">
    <property type="protein sequence ID" value="QHT12157.1"/>
    <property type="molecule type" value="Genomic_DNA"/>
</dbReference>
<dbReference type="PANTHER" id="PTHR22789:SF0">
    <property type="entry name" value="3-OXO-TETRONATE 4-PHOSPHATE DECARBOXYLASE-RELATED"/>
    <property type="match status" value="1"/>
</dbReference>
<name>A0A6C0D6M2_9ZZZZ</name>
<keyword evidence="1" id="KW-0479">Metal-binding</keyword>
<dbReference type="SUPFAM" id="SSF53639">
    <property type="entry name" value="AraD/HMP-PK domain-like"/>
    <property type="match status" value="1"/>
</dbReference>
<dbReference type="GO" id="GO:0019323">
    <property type="term" value="P:pentose catabolic process"/>
    <property type="evidence" value="ECO:0007669"/>
    <property type="project" value="TreeGrafter"/>
</dbReference>
<dbReference type="GO" id="GO:0016832">
    <property type="term" value="F:aldehyde-lyase activity"/>
    <property type="evidence" value="ECO:0007669"/>
    <property type="project" value="TreeGrafter"/>
</dbReference>
<dbReference type="InterPro" id="IPR050197">
    <property type="entry name" value="Aldolase_class_II_sugar_metab"/>
</dbReference>
<dbReference type="SMART" id="SM01007">
    <property type="entry name" value="Aldolase_II"/>
    <property type="match status" value="1"/>
</dbReference>
<keyword evidence="2" id="KW-0456">Lyase</keyword>
<dbReference type="AlphaFoldDB" id="A0A6C0D6M2"/>
<proteinExistence type="predicted"/>
<dbReference type="Gene3D" id="3.40.225.10">
    <property type="entry name" value="Class II aldolase/adducin N-terminal domain"/>
    <property type="match status" value="1"/>
</dbReference>
<evidence type="ECO:0000259" key="3">
    <source>
        <dbReference type="SMART" id="SM01007"/>
    </source>
</evidence>
<dbReference type="Pfam" id="PF00596">
    <property type="entry name" value="Aldolase_II"/>
    <property type="match status" value="1"/>
</dbReference>
<sequence length="313" mass="36913">MIEQTNIDEYIELCRIFGGSYDLVQTNGGNISIKNKNKIIIKRSGFKMIETEMNKGYVICDINKIDFTNENIENSVISGQGTPSIETFFHLLPKKYIVHLHPIILLHYLSLNNWKEDISNIFENCLYIEYKKPGLELSRSILDTYNNESIIFLQNHGIILCSDNKDDIYILINNILNKFTSRFPSTNILFMRDLYFKLKDKIIISSYIPFLKSDRYFFKLSPDISLYLDDSPIIFETSHYDLNFDLTKKIIIYNDIVYLVDINFNKVKNLEEMVKSYYLVLECGFNNDYHEISDEDKIALERWDKEKLRLNSK</sequence>
<protein>
    <recommendedName>
        <fullName evidence="3">Class II aldolase/adducin N-terminal domain-containing protein</fullName>
    </recommendedName>
</protein>
<reference evidence="4" key="1">
    <citation type="journal article" date="2020" name="Nature">
        <title>Giant virus diversity and host interactions through global metagenomics.</title>
        <authorList>
            <person name="Schulz F."/>
            <person name="Roux S."/>
            <person name="Paez-Espino D."/>
            <person name="Jungbluth S."/>
            <person name="Walsh D.A."/>
            <person name="Denef V.J."/>
            <person name="McMahon K.D."/>
            <person name="Konstantinidis K.T."/>
            <person name="Eloe-Fadrosh E.A."/>
            <person name="Kyrpides N.C."/>
            <person name="Woyke T."/>
        </authorList>
    </citation>
    <scope>NUCLEOTIDE SEQUENCE</scope>
    <source>
        <strain evidence="4">GVMAG-M-3300023174-129</strain>
    </source>
</reference>
<dbReference type="InterPro" id="IPR036409">
    <property type="entry name" value="Aldolase_II/adducin_N_sf"/>
</dbReference>
<accession>A0A6C0D6M2</accession>
<evidence type="ECO:0000256" key="2">
    <source>
        <dbReference type="ARBA" id="ARBA00023239"/>
    </source>
</evidence>
<dbReference type="GO" id="GO:0005829">
    <property type="term" value="C:cytosol"/>
    <property type="evidence" value="ECO:0007669"/>
    <property type="project" value="TreeGrafter"/>
</dbReference>
<dbReference type="PANTHER" id="PTHR22789">
    <property type="entry name" value="FUCULOSE PHOSPHATE ALDOLASE"/>
    <property type="match status" value="1"/>
</dbReference>
<organism evidence="4">
    <name type="scientific">viral metagenome</name>
    <dbReference type="NCBI Taxonomy" id="1070528"/>
    <lineage>
        <taxon>unclassified sequences</taxon>
        <taxon>metagenomes</taxon>
        <taxon>organismal metagenomes</taxon>
    </lineage>
</organism>
<feature type="domain" description="Class II aldolase/adducin N-terminal" evidence="3">
    <location>
        <begin position="8"/>
        <end position="179"/>
    </location>
</feature>